<keyword evidence="2" id="KW-0808">Transferase</keyword>
<dbReference type="Pfam" id="PF00534">
    <property type="entry name" value="Glycos_transf_1"/>
    <property type="match status" value="1"/>
</dbReference>
<feature type="domain" description="Glycosyl transferase family 1" evidence="3">
    <location>
        <begin position="239"/>
        <end position="395"/>
    </location>
</feature>
<organism evidence="4 5">
    <name type="scientific">Paracoccus maritimus</name>
    <dbReference type="NCBI Taxonomy" id="2933292"/>
    <lineage>
        <taxon>Bacteria</taxon>
        <taxon>Pseudomonadati</taxon>
        <taxon>Pseudomonadota</taxon>
        <taxon>Alphaproteobacteria</taxon>
        <taxon>Rhodobacterales</taxon>
        <taxon>Paracoccaceae</taxon>
        <taxon>Paracoccus</taxon>
    </lineage>
</organism>
<dbReference type="RefSeq" id="WP_260275867.1">
    <property type="nucleotide sequence ID" value="NZ_JANAVZ010000002.1"/>
</dbReference>
<evidence type="ECO:0000313" key="5">
    <source>
        <dbReference type="Proteomes" id="UP001320702"/>
    </source>
</evidence>
<keyword evidence="5" id="KW-1185">Reference proteome</keyword>
<dbReference type="CDD" id="cd03801">
    <property type="entry name" value="GT4_PimA-like"/>
    <property type="match status" value="1"/>
</dbReference>
<evidence type="ECO:0000256" key="2">
    <source>
        <dbReference type="ARBA" id="ARBA00022679"/>
    </source>
</evidence>
<dbReference type="EMBL" id="JANAVZ010000002">
    <property type="protein sequence ID" value="MCT4331994.1"/>
    <property type="molecule type" value="Genomic_DNA"/>
</dbReference>
<name>A0ABT2K7N4_9RHOB</name>
<evidence type="ECO:0000313" key="4">
    <source>
        <dbReference type="EMBL" id="MCT4331994.1"/>
    </source>
</evidence>
<proteinExistence type="predicted"/>
<dbReference type="InterPro" id="IPR001296">
    <property type="entry name" value="Glyco_trans_1"/>
</dbReference>
<dbReference type="SUPFAM" id="SSF53756">
    <property type="entry name" value="UDP-Glycosyltransferase/glycogen phosphorylase"/>
    <property type="match status" value="1"/>
</dbReference>
<dbReference type="PANTHER" id="PTHR12526">
    <property type="entry name" value="GLYCOSYLTRANSFERASE"/>
    <property type="match status" value="1"/>
</dbReference>
<accession>A0ABT2K7N4</accession>
<sequence length="421" mass="46965">MPDPGLPKVLIVAPNASARFGGEAFLPLNYFRILSRRGHPVQLIAHNRNAQELLALPDCDPENMHFVPDTRWHRMIWRAFGRMPERVRDLIGGGLMTWLNELYQARLIRQLIARGEVDLIHQPIPVSPLMPSNLHRFGVPLVIGPMNGGMDYPSGYEDYEGGATRASIALGRRVALLFNRINPGKHKAAALLVANERTRRALPNPRHPHVETLIENGIDFTRWRAPQQQRPDPRPDCLRLVYLGRFVGWKAIDITLRAVAIARESGSDVTLDLLGDGEGRAELETLADELGIADHVTFHGFQPQERCAQVLAMSDALVLNSLRECGGAVVLEAMAMGLPVVASAWGGPLDYLNAESGILVHPVPRHDFPQRLAGAFATLAHDPDLRARMGQAGQKIVRRDFDWEAKVDRMVQIYREAMQNR</sequence>
<reference evidence="4 5" key="1">
    <citation type="submission" date="2022-04" db="EMBL/GenBank/DDBJ databases">
        <title>Paracoccus sp. YLB-12 draft genome sequence.</title>
        <authorList>
            <person name="Yu L."/>
        </authorList>
    </citation>
    <scope>NUCLEOTIDE SEQUENCE [LARGE SCALE GENOMIC DNA]</scope>
    <source>
        <strain evidence="4 5">YLB-12</strain>
    </source>
</reference>
<protein>
    <submittedName>
        <fullName evidence="4">Glycosyltransferase family 4 protein</fullName>
    </submittedName>
</protein>
<evidence type="ECO:0000256" key="1">
    <source>
        <dbReference type="ARBA" id="ARBA00022676"/>
    </source>
</evidence>
<comment type="caution">
    <text evidence="4">The sequence shown here is derived from an EMBL/GenBank/DDBJ whole genome shotgun (WGS) entry which is preliminary data.</text>
</comment>
<dbReference type="Gene3D" id="3.40.50.2000">
    <property type="entry name" value="Glycogen Phosphorylase B"/>
    <property type="match status" value="2"/>
</dbReference>
<keyword evidence="1" id="KW-0328">Glycosyltransferase</keyword>
<evidence type="ECO:0000259" key="3">
    <source>
        <dbReference type="Pfam" id="PF00534"/>
    </source>
</evidence>
<dbReference type="Proteomes" id="UP001320702">
    <property type="component" value="Unassembled WGS sequence"/>
</dbReference>
<gene>
    <name evidence="4" type="ORF">MU516_03805</name>
</gene>
<dbReference type="PANTHER" id="PTHR12526:SF510">
    <property type="entry name" value="D-INOSITOL 3-PHOSPHATE GLYCOSYLTRANSFERASE"/>
    <property type="match status" value="1"/>
</dbReference>